<name>X1UQL3_9ZZZZ</name>
<comment type="caution">
    <text evidence="1">The sequence shown here is derived from an EMBL/GenBank/DDBJ whole genome shotgun (WGS) entry which is preliminary data.</text>
</comment>
<evidence type="ECO:0000313" key="1">
    <source>
        <dbReference type="EMBL" id="GAJ19768.1"/>
    </source>
</evidence>
<protein>
    <submittedName>
        <fullName evidence="1">Uncharacterized protein</fullName>
    </submittedName>
</protein>
<proteinExistence type="predicted"/>
<dbReference type="EMBL" id="BARW01036683">
    <property type="protein sequence ID" value="GAJ19768.1"/>
    <property type="molecule type" value="Genomic_DNA"/>
</dbReference>
<organism evidence="1">
    <name type="scientific">marine sediment metagenome</name>
    <dbReference type="NCBI Taxonomy" id="412755"/>
    <lineage>
        <taxon>unclassified sequences</taxon>
        <taxon>metagenomes</taxon>
        <taxon>ecological metagenomes</taxon>
    </lineage>
</organism>
<feature type="non-terminal residue" evidence="1">
    <location>
        <position position="1"/>
    </location>
</feature>
<dbReference type="AlphaFoldDB" id="X1UQL3"/>
<accession>X1UQL3</accession>
<gene>
    <name evidence="1" type="ORF">S12H4_56868</name>
</gene>
<sequence length="33" mass="3683">KTLTINDLVTAFERAAGEEFKDDAILLSRTEQS</sequence>
<reference evidence="1" key="1">
    <citation type="journal article" date="2014" name="Front. Microbiol.">
        <title>High frequency of phylogenetically diverse reductive dehalogenase-homologous genes in deep subseafloor sedimentary metagenomes.</title>
        <authorList>
            <person name="Kawai M."/>
            <person name="Futagami T."/>
            <person name="Toyoda A."/>
            <person name="Takaki Y."/>
            <person name="Nishi S."/>
            <person name="Hori S."/>
            <person name="Arai W."/>
            <person name="Tsubouchi T."/>
            <person name="Morono Y."/>
            <person name="Uchiyama I."/>
            <person name="Ito T."/>
            <person name="Fujiyama A."/>
            <person name="Inagaki F."/>
            <person name="Takami H."/>
        </authorList>
    </citation>
    <scope>NUCLEOTIDE SEQUENCE</scope>
    <source>
        <strain evidence="1">Expedition CK06-06</strain>
    </source>
</reference>